<evidence type="ECO:0000256" key="1">
    <source>
        <dbReference type="SAM" id="MobiDB-lite"/>
    </source>
</evidence>
<dbReference type="Proteomes" id="UP001634393">
    <property type="component" value="Unassembled WGS sequence"/>
</dbReference>
<gene>
    <name evidence="2" type="ORF">ACJIZ3_019156</name>
</gene>
<accession>A0ABD3T0D4</accession>
<sequence length="228" mass="23548">MGELLAFSPFSLLLSPQFQLHSSKHGYFPIVRNPASQAVTSPMCFLSTRPTSFPITYSEPKQHAWKTRAAIASDSKVPTIFTVDSAGEGIDILPDSGGSSDNLGEGGGGGGGGGNGDNNDNTKGGSDGNEDQSGGSEEEGKSMSQILTLAYSLFFGIGGSMGYVKDVGVLVVLLGYVGSILPTNPILASSIGLGLSATLLGVMGSRFKKSGKIFPDDGILIFFSVELN</sequence>
<proteinExistence type="predicted"/>
<dbReference type="AlphaFoldDB" id="A0ABD3T0D4"/>
<keyword evidence="3" id="KW-1185">Reference proteome</keyword>
<feature type="region of interest" description="Disordered" evidence="1">
    <location>
        <begin position="92"/>
        <end position="140"/>
    </location>
</feature>
<organism evidence="2 3">
    <name type="scientific">Penstemon smallii</name>
    <dbReference type="NCBI Taxonomy" id="265156"/>
    <lineage>
        <taxon>Eukaryota</taxon>
        <taxon>Viridiplantae</taxon>
        <taxon>Streptophyta</taxon>
        <taxon>Embryophyta</taxon>
        <taxon>Tracheophyta</taxon>
        <taxon>Spermatophyta</taxon>
        <taxon>Magnoliopsida</taxon>
        <taxon>eudicotyledons</taxon>
        <taxon>Gunneridae</taxon>
        <taxon>Pentapetalae</taxon>
        <taxon>asterids</taxon>
        <taxon>lamiids</taxon>
        <taxon>Lamiales</taxon>
        <taxon>Plantaginaceae</taxon>
        <taxon>Cheloneae</taxon>
        <taxon>Penstemon</taxon>
    </lineage>
</organism>
<name>A0ABD3T0D4_9LAMI</name>
<dbReference type="EMBL" id="JBJXBP010000005">
    <property type="protein sequence ID" value="KAL3830354.1"/>
    <property type="molecule type" value="Genomic_DNA"/>
</dbReference>
<dbReference type="InterPro" id="IPR044890">
    <property type="entry name" value="TMEM14_sf"/>
</dbReference>
<evidence type="ECO:0000313" key="2">
    <source>
        <dbReference type="EMBL" id="KAL3830354.1"/>
    </source>
</evidence>
<protein>
    <submittedName>
        <fullName evidence="2">Uncharacterized protein</fullName>
    </submittedName>
</protein>
<reference evidence="2 3" key="1">
    <citation type="submission" date="2024-12" db="EMBL/GenBank/DDBJ databases">
        <title>The unique morphological basis and parallel evolutionary history of personate flowers in Penstemon.</title>
        <authorList>
            <person name="Depatie T.H."/>
            <person name="Wessinger C.A."/>
        </authorList>
    </citation>
    <scope>NUCLEOTIDE SEQUENCE [LARGE SCALE GENOMIC DNA]</scope>
    <source>
        <strain evidence="2">WTNN_2</strain>
        <tissue evidence="2">Leaf</tissue>
    </source>
</reference>
<comment type="caution">
    <text evidence="2">The sequence shown here is derived from an EMBL/GenBank/DDBJ whole genome shotgun (WGS) entry which is preliminary data.</text>
</comment>
<feature type="compositionally biased region" description="Gly residues" evidence="1">
    <location>
        <begin position="104"/>
        <end position="116"/>
    </location>
</feature>
<evidence type="ECO:0000313" key="3">
    <source>
        <dbReference type="Proteomes" id="UP001634393"/>
    </source>
</evidence>
<dbReference type="Gene3D" id="1.10.10.1740">
    <property type="entry name" value="Transmembrane protein 14-like"/>
    <property type="match status" value="1"/>
</dbReference>